<organism evidence="1 2">
    <name type="scientific">Engystomops pustulosus</name>
    <name type="common">Tungara frog</name>
    <name type="synonym">Physalaemus pustulosus</name>
    <dbReference type="NCBI Taxonomy" id="76066"/>
    <lineage>
        <taxon>Eukaryota</taxon>
        <taxon>Metazoa</taxon>
        <taxon>Chordata</taxon>
        <taxon>Craniata</taxon>
        <taxon>Vertebrata</taxon>
        <taxon>Euteleostomi</taxon>
        <taxon>Amphibia</taxon>
        <taxon>Batrachia</taxon>
        <taxon>Anura</taxon>
        <taxon>Neobatrachia</taxon>
        <taxon>Hyloidea</taxon>
        <taxon>Leptodactylidae</taxon>
        <taxon>Leiuperinae</taxon>
        <taxon>Engystomops</taxon>
    </lineage>
</organism>
<accession>A0AAV6YS27</accession>
<dbReference type="AlphaFoldDB" id="A0AAV6YS27"/>
<sequence length="75" mass="8351">MKNMHKKQDKSVKIFFSFSFFNNNDLTFPDPTGSKADAQVLEDLRQDAQVLEDRVPLCRPPAVGGHIGSTMLNVG</sequence>
<name>A0AAV6YS27_ENGPU</name>
<evidence type="ECO:0000313" key="2">
    <source>
        <dbReference type="Proteomes" id="UP000824782"/>
    </source>
</evidence>
<reference evidence="1" key="1">
    <citation type="thesis" date="2020" institute="ProQuest LLC" country="789 East Eisenhower Parkway, Ann Arbor, MI, USA">
        <title>Comparative Genomics and Chromosome Evolution.</title>
        <authorList>
            <person name="Mudd A.B."/>
        </authorList>
    </citation>
    <scope>NUCLEOTIDE SEQUENCE</scope>
    <source>
        <strain evidence="1">237g6f4</strain>
        <tissue evidence="1">Blood</tissue>
    </source>
</reference>
<gene>
    <name evidence="1" type="ORF">GDO81_025631</name>
</gene>
<dbReference type="EMBL" id="WNYA01037961">
    <property type="protein sequence ID" value="KAG8536813.1"/>
    <property type="molecule type" value="Genomic_DNA"/>
</dbReference>
<keyword evidence="2" id="KW-1185">Reference proteome</keyword>
<evidence type="ECO:0000313" key="1">
    <source>
        <dbReference type="EMBL" id="KAG8536813.1"/>
    </source>
</evidence>
<protein>
    <submittedName>
        <fullName evidence="1">Uncharacterized protein</fullName>
    </submittedName>
</protein>
<dbReference type="Proteomes" id="UP000824782">
    <property type="component" value="Unassembled WGS sequence"/>
</dbReference>
<comment type="caution">
    <text evidence="1">The sequence shown here is derived from an EMBL/GenBank/DDBJ whole genome shotgun (WGS) entry which is preliminary data.</text>
</comment>
<proteinExistence type="predicted"/>